<gene>
    <name evidence="1" type="ORF">SDC9_190094</name>
</gene>
<name>A0A645HU86_9ZZZZ</name>
<comment type="caution">
    <text evidence="1">The sequence shown here is derived from an EMBL/GenBank/DDBJ whole genome shotgun (WGS) entry which is preliminary data.</text>
</comment>
<sequence length="82" mass="8797">MISSAGLRIDAAPVILFYLLPQSFAQQLFGRCAHKCLGTVAGELLVGEVVADIVKILPVVPHQKHGVVRAVKNDFEVIGQGF</sequence>
<organism evidence="1">
    <name type="scientific">bioreactor metagenome</name>
    <dbReference type="NCBI Taxonomy" id="1076179"/>
    <lineage>
        <taxon>unclassified sequences</taxon>
        <taxon>metagenomes</taxon>
        <taxon>ecological metagenomes</taxon>
    </lineage>
</organism>
<dbReference type="AlphaFoldDB" id="A0A645HU86"/>
<dbReference type="EMBL" id="VSSQ01100327">
    <property type="protein sequence ID" value="MPN42537.1"/>
    <property type="molecule type" value="Genomic_DNA"/>
</dbReference>
<accession>A0A645HU86</accession>
<proteinExistence type="predicted"/>
<evidence type="ECO:0000313" key="1">
    <source>
        <dbReference type="EMBL" id="MPN42537.1"/>
    </source>
</evidence>
<reference evidence="1" key="1">
    <citation type="submission" date="2019-08" db="EMBL/GenBank/DDBJ databases">
        <authorList>
            <person name="Kucharzyk K."/>
            <person name="Murdoch R.W."/>
            <person name="Higgins S."/>
            <person name="Loffler F."/>
        </authorList>
    </citation>
    <scope>NUCLEOTIDE SEQUENCE</scope>
</reference>
<protein>
    <submittedName>
        <fullName evidence="1">Uncharacterized protein</fullName>
    </submittedName>
</protein>